<sequence>MSEADKAVLSLCEEFWQWRLKESPELASFSGFHQYDDQWDDISEEAYTRRDNCVQEFVKKAKALNVTECSPEVALSHTLLCDVLDLYTTGSQFKSHLCPINYLEGIHKESNLTISYMKFLSEEDFDKYISRLEKLPSRIQQVTALLKRGVEDGVVMYKCSVAEIPNQIEAALNTELDKLGLLEPLSKEHKDIPAESISKYSVRAKDIVMSEVFPALTELRDYVKETYMKKTRPCAGINTLKNGSAWYQACLNHHLSCMMTPQEVHEIGLKEVQRIRGEILKLAAKEELGGTFPAILQAIVKKQENNFQTKEDILNYVKNLCHERIRPKLSTLFKNIPDLPLSIVPFPDYMKGGPAGYYLSGTPDGSRDGGYYINIHNPKDCHQFHLPALSLHEGEPGHHLQSTNALAATHLPDFRRYCEDSKYYLSPRNFPFYTAYIEGWGLYSEALGEEMGIYEDSFEWLGRYSFEIFRAARLVVDTGLHAFGWSKEKAVKYMIDNSLEPESDLRQEVERYITWPGQACAYKIGEIKIWELRRKAEKELGDKFDIREFHDRILSSGPMSIPMLASIVDSFIKENKGEPTPMIEEPSNETPSSETPSNETPSNEAEAPMIETPTNETEKN</sequence>
<evidence type="ECO:0000313" key="3">
    <source>
        <dbReference type="RefSeq" id="XP_035824876.1"/>
    </source>
</evidence>
<dbReference type="PANTHER" id="PTHR33361:SF2">
    <property type="entry name" value="DUF885 DOMAIN-CONTAINING PROTEIN"/>
    <property type="match status" value="1"/>
</dbReference>
<evidence type="ECO:0000256" key="1">
    <source>
        <dbReference type="SAM" id="MobiDB-lite"/>
    </source>
</evidence>
<proteinExistence type="predicted"/>
<dbReference type="Pfam" id="PF05960">
    <property type="entry name" value="DUF885"/>
    <property type="match status" value="1"/>
</dbReference>
<dbReference type="RefSeq" id="XP_035824876.1">
    <property type="nucleotide sequence ID" value="XM_035968983.1"/>
</dbReference>
<keyword evidence="2" id="KW-1185">Reference proteome</keyword>
<feature type="region of interest" description="Disordered" evidence="1">
    <location>
        <begin position="575"/>
        <end position="620"/>
    </location>
</feature>
<dbReference type="Proteomes" id="UP000694888">
    <property type="component" value="Unplaced"/>
</dbReference>
<organism evidence="2 3">
    <name type="scientific">Aplysia californica</name>
    <name type="common">California sea hare</name>
    <dbReference type="NCBI Taxonomy" id="6500"/>
    <lineage>
        <taxon>Eukaryota</taxon>
        <taxon>Metazoa</taxon>
        <taxon>Spiralia</taxon>
        <taxon>Lophotrochozoa</taxon>
        <taxon>Mollusca</taxon>
        <taxon>Gastropoda</taxon>
        <taxon>Heterobranchia</taxon>
        <taxon>Euthyneura</taxon>
        <taxon>Tectipleura</taxon>
        <taxon>Aplysiida</taxon>
        <taxon>Aplysioidea</taxon>
        <taxon>Aplysiidae</taxon>
        <taxon>Aplysia</taxon>
    </lineage>
</organism>
<accession>A0ABM1VR34</accession>
<dbReference type="GeneID" id="101864606"/>
<protein>
    <submittedName>
        <fullName evidence="3">Uncharacterized protein LOC101864606</fullName>
    </submittedName>
</protein>
<gene>
    <name evidence="3" type="primary">LOC101864606</name>
</gene>
<dbReference type="PANTHER" id="PTHR33361">
    <property type="entry name" value="GLR0591 PROTEIN"/>
    <property type="match status" value="1"/>
</dbReference>
<dbReference type="InterPro" id="IPR010281">
    <property type="entry name" value="DUF885"/>
</dbReference>
<name>A0ABM1VR34_APLCA</name>
<reference evidence="3" key="1">
    <citation type="submission" date="2025-08" db="UniProtKB">
        <authorList>
            <consortium name="RefSeq"/>
        </authorList>
    </citation>
    <scope>IDENTIFICATION</scope>
</reference>
<evidence type="ECO:0000313" key="2">
    <source>
        <dbReference type="Proteomes" id="UP000694888"/>
    </source>
</evidence>
<feature type="compositionally biased region" description="Low complexity" evidence="1">
    <location>
        <begin position="584"/>
        <end position="604"/>
    </location>
</feature>